<dbReference type="Gene3D" id="3.40.30.10">
    <property type="entry name" value="Glutaredoxin"/>
    <property type="match status" value="1"/>
</dbReference>
<reference evidence="2 3" key="1">
    <citation type="journal article" date="2011" name="J. Bacteriol.">
        <title>Genome Sequence of the Ruminal Bacterium Megasphaera elsdenii.</title>
        <authorList>
            <person name="Marx H."/>
            <person name="Graf A.B."/>
            <person name="Tatto N."/>
            <person name="Thallinger G.G."/>
            <person name="Mattanovich D."/>
            <person name="Sauer M."/>
        </authorList>
    </citation>
    <scope>NUCLEOTIDE SEQUENCE [LARGE SCALE GENOMIC DNA]</scope>
    <source>
        <strain evidence="2 3">DSM 20460</strain>
    </source>
</reference>
<evidence type="ECO:0000313" key="2">
    <source>
        <dbReference type="EMBL" id="CCC74158.1"/>
    </source>
</evidence>
<dbReference type="Pfam" id="PF00085">
    <property type="entry name" value="Thioredoxin"/>
    <property type="match status" value="1"/>
</dbReference>
<dbReference type="InterPro" id="IPR013766">
    <property type="entry name" value="Thioredoxin_domain"/>
</dbReference>
<accession>G0VSB8</accession>
<dbReference type="EMBL" id="HE576794">
    <property type="protein sequence ID" value="CCC74158.1"/>
    <property type="molecule type" value="Genomic_DNA"/>
</dbReference>
<evidence type="ECO:0000313" key="3">
    <source>
        <dbReference type="Proteomes" id="UP000010111"/>
    </source>
</evidence>
<evidence type="ECO:0000259" key="1">
    <source>
        <dbReference type="Pfam" id="PF00085"/>
    </source>
</evidence>
<dbReference type="eggNOG" id="COG0526">
    <property type="taxonomic scope" value="Bacteria"/>
</dbReference>
<dbReference type="STRING" id="1064535.MELS_1940"/>
<dbReference type="KEGG" id="med:MELS_1940"/>
<dbReference type="InterPro" id="IPR036249">
    <property type="entry name" value="Thioredoxin-like_sf"/>
</dbReference>
<dbReference type="GeneID" id="97492507"/>
<gene>
    <name evidence="2" type="ORF">MELS_1940</name>
</gene>
<name>G0VSB8_MEGEL</name>
<organism evidence="2 3">
    <name type="scientific">Megasphaera elsdenii DSM 20460</name>
    <dbReference type="NCBI Taxonomy" id="1064535"/>
    <lineage>
        <taxon>Bacteria</taxon>
        <taxon>Bacillati</taxon>
        <taxon>Bacillota</taxon>
        <taxon>Negativicutes</taxon>
        <taxon>Veillonellales</taxon>
        <taxon>Veillonellaceae</taxon>
        <taxon>Megasphaera</taxon>
    </lineage>
</organism>
<protein>
    <recommendedName>
        <fullName evidence="1">Thioredoxin domain-containing protein</fullName>
    </recommendedName>
</protein>
<dbReference type="CDD" id="cd02947">
    <property type="entry name" value="TRX_family"/>
    <property type="match status" value="1"/>
</dbReference>
<keyword evidence="3" id="KW-1185">Reference proteome</keyword>
<dbReference type="Proteomes" id="UP000010111">
    <property type="component" value="Chromosome"/>
</dbReference>
<dbReference type="SUPFAM" id="SSF52833">
    <property type="entry name" value="Thioredoxin-like"/>
    <property type="match status" value="1"/>
</dbReference>
<dbReference type="AlphaFoldDB" id="G0VSB8"/>
<feature type="domain" description="Thioredoxin" evidence="1">
    <location>
        <begin position="4"/>
        <end position="84"/>
    </location>
</feature>
<proteinExistence type="predicted"/>
<dbReference type="RefSeq" id="WP_014016881.1">
    <property type="nucleotide sequence ID" value="NC_015873.1"/>
</dbReference>
<sequence length="87" mass="10279">MKKKICKFYIDNCFHCNRISGTFAKLAEKYKNEIDFENKRVESSLMEKKYNLHIYPTVVVYDGDKEIDRIEGVIPPEVLKDFVEEAL</sequence>
<dbReference type="HOGENOM" id="CLU_2479709_0_0_9"/>